<protein>
    <submittedName>
        <fullName evidence="5">ATP-dependent DNA ligase</fullName>
    </submittedName>
</protein>
<feature type="domain" description="ATP-dependent DNA ligase family profile" evidence="4">
    <location>
        <begin position="93"/>
        <end position="184"/>
    </location>
</feature>
<evidence type="ECO:0000259" key="4">
    <source>
        <dbReference type="PROSITE" id="PS50160"/>
    </source>
</evidence>
<dbReference type="Proteomes" id="UP000318521">
    <property type="component" value="Unassembled WGS sequence"/>
</dbReference>
<gene>
    <name evidence="5" type="ORF">FN960_08855</name>
</gene>
<dbReference type="AlphaFoldDB" id="A0A554A0B4"/>
<dbReference type="PROSITE" id="PS50160">
    <property type="entry name" value="DNA_LIGASE_A3"/>
    <property type="match status" value="1"/>
</dbReference>
<evidence type="ECO:0000313" key="5">
    <source>
        <dbReference type="EMBL" id="TSB47113.1"/>
    </source>
</evidence>
<comment type="catalytic activity">
    <reaction evidence="3">
        <text>ATP + (deoxyribonucleotide)n-3'-hydroxyl + 5'-phospho-(deoxyribonucleotide)m = (deoxyribonucleotide)n+m + AMP + diphosphate.</text>
        <dbReference type="EC" id="6.5.1.1"/>
    </reaction>
</comment>
<keyword evidence="2 5" id="KW-0436">Ligase</keyword>
<dbReference type="GO" id="GO:0006310">
    <property type="term" value="P:DNA recombination"/>
    <property type="evidence" value="ECO:0007669"/>
    <property type="project" value="InterPro"/>
</dbReference>
<dbReference type="GO" id="GO:0006281">
    <property type="term" value="P:DNA repair"/>
    <property type="evidence" value="ECO:0007669"/>
    <property type="project" value="InterPro"/>
</dbReference>
<dbReference type="PROSITE" id="PS00697">
    <property type="entry name" value="DNA_LIGASE_A1"/>
    <property type="match status" value="1"/>
</dbReference>
<dbReference type="PANTHER" id="PTHR45674:SF4">
    <property type="entry name" value="DNA LIGASE 1"/>
    <property type="match status" value="1"/>
</dbReference>
<dbReference type="InterPro" id="IPR012340">
    <property type="entry name" value="NA-bd_OB-fold"/>
</dbReference>
<sequence>MFVSPMLLQSIPEPPDDSEDYITELKLDGHRMIVSRFNGKTRLYTRHRNEVTTKYPEIASIEIEEGTILDGELVALGEDGKPDFELLQQRSRSNKYEANLQFVAFDILYHRREKVTHKPLVLRKELIPTVIPHDQSSIAAHNYIHGNASAYYELVAQMGLEGIVVKNPHSSYKINTRSKEWLKVINYQYADVFITGYRKSEFGLLLTDAEGKPLGIMEHMGPRKEYYSRVKDLEDQGEFVRHEPIRCQVKFRNYTKNGYLRIPVFVSFI</sequence>
<proteinExistence type="inferred from homology"/>
<evidence type="ECO:0000256" key="1">
    <source>
        <dbReference type="ARBA" id="ARBA00007572"/>
    </source>
</evidence>
<dbReference type="PANTHER" id="PTHR45674">
    <property type="entry name" value="DNA LIGASE 1/3 FAMILY MEMBER"/>
    <property type="match status" value="1"/>
</dbReference>
<dbReference type="SUPFAM" id="SSF56091">
    <property type="entry name" value="DNA ligase/mRNA capping enzyme, catalytic domain"/>
    <property type="match status" value="1"/>
</dbReference>
<dbReference type="InterPro" id="IPR012310">
    <property type="entry name" value="DNA_ligase_ATP-dep_cent"/>
</dbReference>
<comment type="similarity">
    <text evidence="1">Belongs to the ATP-dependent DNA ligase family.</text>
</comment>
<evidence type="ECO:0000256" key="3">
    <source>
        <dbReference type="ARBA" id="ARBA00034003"/>
    </source>
</evidence>
<dbReference type="CDD" id="cd07906">
    <property type="entry name" value="Adenylation_DNA_ligase_LigD_LigC"/>
    <property type="match status" value="1"/>
</dbReference>
<dbReference type="RefSeq" id="WP_143848343.1">
    <property type="nucleotide sequence ID" value="NZ_VLXZ01000004.1"/>
</dbReference>
<accession>A0A554A0B4</accession>
<dbReference type="GO" id="GO:0005524">
    <property type="term" value="F:ATP binding"/>
    <property type="evidence" value="ECO:0007669"/>
    <property type="project" value="InterPro"/>
</dbReference>
<dbReference type="GO" id="GO:0003910">
    <property type="term" value="F:DNA ligase (ATP) activity"/>
    <property type="evidence" value="ECO:0007669"/>
    <property type="project" value="UniProtKB-EC"/>
</dbReference>
<evidence type="ECO:0000313" key="6">
    <source>
        <dbReference type="Proteomes" id="UP000318521"/>
    </source>
</evidence>
<dbReference type="Gene3D" id="3.30.470.30">
    <property type="entry name" value="DNA ligase/mRNA capping enzyme"/>
    <property type="match status" value="1"/>
</dbReference>
<dbReference type="InterPro" id="IPR016059">
    <property type="entry name" value="DNA_ligase_ATP-dep_CS"/>
</dbReference>
<dbReference type="SUPFAM" id="SSF50249">
    <property type="entry name" value="Nucleic acid-binding proteins"/>
    <property type="match status" value="1"/>
</dbReference>
<dbReference type="EMBL" id="VLXZ01000004">
    <property type="protein sequence ID" value="TSB47113.1"/>
    <property type="molecule type" value="Genomic_DNA"/>
</dbReference>
<reference evidence="5 6" key="1">
    <citation type="submission" date="2019-07" db="EMBL/GenBank/DDBJ databases">
        <authorList>
            <person name="Park Y.J."/>
            <person name="Jeong S.E."/>
            <person name="Jung H.S."/>
        </authorList>
    </citation>
    <scope>NUCLEOTIDE SEQUENCE [LARGE SCALE GENOMIC DNA]</scope>
    <source>
        <strain evidence="6">P16(2019)</strain>
    </source>
</reference>
<evidence type="ECO:0000256" key="2">
    <source>
        <dbReference type="ARBA" id="ARBA00022598"/>
    </source>
</evidence>
<keyword evidence="6" id="KW-1185">Reference proteome</keyword>
<dbReference type="Gene3D" id="3.30.1490.70">
    <property type="match status" value="1"/>
</dbReference>
<dbReference type="OrthoDB" id="5503604at2"/>
<dbReference type="InterPro" id="IPR050191">
    <property type="entry name" value="ATP-dep_DNA_ligase"/>
</dbReference>
<name>A0A554A0B4_9BACI</name>
<dbReference type="Pfam" id="PF01068">
    <property type="entry name" value="DNA_ligase_A_M"/>
    <property type="match status" value="1"/>
</dbReference>
<organism evidence="5 6">
    <name type="scientific">Alkalicoccobacillus porphyridii</name>
    <dbReference type="NCBI Taxonomy" id="2597270"/>
    <lineage>
        <taxon>Bacteria</taxon>
        <taxon>Bacillati</taxon>
        <taxon>Bacillota</taxon>
        <taxon>Bacilli</taxon>
        <taxon>Bacillales</taxon>
        <taxon>Bacillaceae</taxon>
        <taxon>Alkalicoccobacillus</taxon>
    </lineage>
</organism>
<comment type="caution">
    <text evidence="5">The sequence shown here is derived from an EMBL/GenBank/DDBJ whole genome shotgun (WGS) entry which is preliminary data.</text>
</comment>